<dbReference type="InterPro" id="IPR046349">
    <property type="entry name" value="C1-like_sf"/>
</dbReference>
<evidence type="ECO:0000313" key="4">
    <source>
        <dbReference type="Proteomes" id="UP001054252"/>
    </source>
</evidence>
<feature type="domain" description="DC1" evidence="2">
    <location>
        <begin position="148"/>
        <end position="197"/>
    </location>
</feature>
<feature type="domain" description="DC1" evidence="2">
    <location>
        <begin position="386"/>
        <end position="427"/>
    </location>
</feature>
<feature type="domain" description="DC1" evidence="2">
    <location>
        <begin position="522"/>
        <end position="567"/>
    </location>
</feature>
<dbReference type="InterPro" id="IPR004146">
    <property type="entry name" value="DC1"/>
</dbReference>
<dbReference type="Gene3D" id="3.30.40.10">
    <property type="entry name" value="Zinc/RING finger domain, C3HC4 (zinc finger)"/>
    <property type="match status" value="1"/>
</dbReference>
<comment type="caution">
    <text evidence="3">The sequence shown here is derived from an EMBL/GenBank/DDBJ whole genome shotgun (WGS) entry which is preliminary data.</text>
</comment>
<dbReference type="AlphaFoldDB" id="A0AAV5MNY6"/>
<feature type="domain" description="DC1" evidence="2">
    <location>
        <begin position="88"/>
        <end position="132"/>
    </location>
</feature>
<dbReference type="SUPFAM" id="SSF57889">
    <property type="entry name" value="Cysteine-rich domain"/>
    <property type="match status" value="8"/>
</dbReference>
<evidence type="ECO:0000313" key="3">
    <source>
        <dbReference type="EMBL" id="GKV51711.1"/>
    </source>
</evidence>
<feature type="domain" description="DC1" evidence="2">
    <location>
        <begin position="267"/>
        <end position="320"/>
    </location>
</feature>
<gene>
    <name evidence="3" type="ORF">SLEP1_g58342</name>
</gene>
<feature type="domain" description="DC1" evidence="2">
    <location>
        <begin position="438"/>
        <end position="487"/>
    </location>
</feature>
<dbReference type="InterPro" id="IPR013083">
    <property type="entry name" value="Znf_RING/FYVE/PHD"/>
</dbReference>
<dbReference type="Proteomes" id="UP001054252">
    <property type="component" value="Unassembled WGS sequence"/>
</dbReference>
<organism evidence="3 4">
    <name type="scientific">Rubroshorea leprosula</name>
    <dbReference type="NCBI Taxonomy" id="152421"/>
    <lineage>
        <taxon>Eukaryota</taxon>
        <taxon>Viridiplantae</taxon>
        <taxon>Streptophyta</taxon>
        <taxon>Embryophyta</taxon>
        <taxon>Tracheophyta</taxon>
        <taxon>Spermatophyta</taxon>
        <taxon>Magnoliopsida</taxon>
        <taxon>eudicotyledons</taxon>
        <taxon>Gunneridae</taxon>
        <taxon>Pentapetalae</taxon>
        <taxon>rosids</taxon>
        <taxon>malvids</taxon>
        <taxon>Malvales</taxon>
        <taxon>Dipterocarpaceae</taxon>
        <taxon>Rubroshorea</taxon>
    </lineage>
</organism>
<accession>A0AAV5MNY6</accession>
<keyword evidence="4" id="KW-1185">Reference proteome</keyword>
<dbReference type="EMBL" id="BPVZ01000529">
    <property type="protein sequence ID" value="GKV51711.1"/>
    <property type="molecule type" value="Genomic_DNA"/>
</dbReference>
<feature type="domain" description="DC1" evidence="2">
    <location>
        <begin position="208"/>
        <end position="251"/>
    </location>
</feature>
<feature type="domain" description="DC1" evidence="2">
    <location>
        <begin position="330"/>
        <end position="371"/>
    </location>
</feature>
<dbReference type="PANTHER" id="PTHR32410">
    <property type="entry name" value="CYSTEINE/HISTIDINE-RICH C1 DOMAIN FAMILY PROTEIN"/>
    <property type="match status" value="1"/>
</dbReference>
<protein>
    <recommendedName>
        <fullName evidence="2">DC1 domain-containing protein</fullName>
    </recommendedName>
</protein>
<evidence type="ECO:0000256" key="1">
    <source>
        <dbReference type="ARBA" id="ARBA00022737"/>
    </source>
</evidence>
<proteinExistence type="predicted"/>
<name>A0AAV5MNY6_9ROSI</name>
<sequence>MKSIDHFSHPHPLVLVDQEPGDQGSRKGFCSGCNQAVEGYCYECRKAAEGYCSGCEEELEGSSYGCGECGFFLHKKCAELQRVIINHPLHSEHPLTLHLEDYAHNSCNVCRKVIRFFYRCKSCDFDLDLRCAMHPQFVAQEFQKLQHFSHDHPLILVEDIEFQTKHKVCPGCREPMYKSSPFYCCPKCIFHLHKKCAELQREIINHPLHFEHPLTLRLEDYAHKSCNVCGIFTGSFYGCDSCAFDLDLRCAMHPQFVAQEFQKLQHFSHHHPLILVEDIEIQTKSQSKRKVCSGCSESMYKSSPFYFCPNCKFHLHKKCAELPPEINHPAHRKHPLKLLAEPPPHQEKCSCHLCTKSYEGFVYYCSVCEFDFRAADAFLHTITAEIHEHPLNPISGTISFVCNACGTDGSHVCLTCGECSLIIHTDCTSLRRTIKTIRHPHRLSHIYFFQDEEAGKRECNICHDDINLGYGSYCCSDCKYFAHVNCAIDKDLLEDEESESSDDWTAIFPAFQEIKPGEIKHFSHKHNLLLSDDGVEDGQSCEGCMRSISTSFYYCAQCNFFLCKCCVHEFPKKVRHWTCRHLRELLFYSIFNCDYCEFWSTGFGYNCNACNKIMCIRCHEILDTRIVNIEGQEHSLFFDHKYEEKCNGCDDYCGQRGFRCKDKKCNLTLNYRCLVLPKTARYKYDEHALKLTHRDDHDLSQCYCDICEENRDPKQWFYHCADCDVSAHPNCVLWKSPFVKLGKPFPIDDHEHPVTLVKIDFYPPKCNYCGKPCRDDLSIQCTEPDCTYIFHWECYWKDGYDWKWYLLHTD</sequence>
<reference evidence="3 4" key="1">
    <citation type="journal article" date="2021" name="Commun. Biol.">
        <title>The genome of Shorea leprosula (Dipterocarpaceae) highlights the ecological relevance of drought in aseasonal tropical rainforests.</title>
        <authorList>
            <person name="Ng K.K.S."/>
            <person name="Kobayashi M.J."/>
            <person name="Fawcett J.A."/>
            <person name="Hatakeyama M."/>
            <person name="Paape T."/>
            <person name="Ng C.H."/>
            <person name="Ang C.C."/>
            <person name="Tnah L.H."/>
            <person name="Lee C.T."/>
            <person name="Nishiyama T."/>
            <person name="Sese J."/>
            <person name="O'Brien M.J."/>
            <person name="Copetti D."/>
            <person name="Mohd Noor M.I."/>
            <person name="Ong R.C."/>
            <person name="Putra M."/>
            <person name="Sireger I.Z."/>
            <person name="Indrioko S."/>
            <person name="Kosugi Y."/>
            <person name="Izuno A."/>
            <person name="Isagi Y."/>
            <person name="Lee S.L."/>
            <person name="Shimizu K.K."/>
        </authorList>
    </citation>
    <scope>NUCLEOTIDE SEQUENCE [LARGE SCALE GENOMIC DNA]</scope>
    <source>
        <strain evidence="3">214</strain>
    </source>
</reference>
<dbReference type="InterPro" id="IPR053192">
    <property type="entry name" value="Vacuole_Formation_Reg"/>
</dbReference>
<dbReference type="Pfam" id="PF03107">
    <property type="entry name" value="C1_2"/>
    <property type="match status" value="9"/>
</dbReference>
<dbReference type="PANTHER" id="PTHR32410:SF163">
    <property type="entry name" value="DC1 DOMAIN-CONTAINING PROTEIN"/>
    <property type="match status" value="1"/>
</dbReference>
<keyword evidence="1" id="KW-0677">Repeat</keyword>
<evidence type="ECO:0000259" key="2">
    <source>
        <dbReference type="Pfam" id="PF03107"/>
    </source>
</evidence>
<feature type="domain" description="DC1" evidence="2">
    <location>
        <begin position="684"/>
        <end position="732"/>
    </location>
</feature>